<dbReference type="InterPro" id="IPR008928">
    <property type="entry name" value="6-hairpin_glycosidase_sf"/>
</dbReference>
<dbReference type="InterPro" id="IPR013783">
    <property type="entry name" value="Ig-like_fold"/>
</dbReference>
<dbReference type="PANTHER" id="PTHR33307:SF6">
    <property type="entry name" value="ALPHA-RHAMNOSIDASE (EUROFUNG)-RELATED"/>
    <property type="match status" value="1"/>
</dbReference>
<dbReference type="InterPro" id="IPR008902">
    <property type="entry name" value="Rhamnosid_concanavalin"/>
</dbReference>
<evidence type="ECO:0000256" key="2">
    <source>
        <dbReference type="ARBA" id="ARBA00012652"/>
    </source>
</evidence>
<dbReference type="Gene3D" id="2.60.420.10">
    <property type="entry name" value="Maltose phosphorylase, domain 3"/>
    <property type="match status" value="1"/>
</dbReference>
<dbReference type="SUPFAM" id="SSF48208">
    <property type="entry name" value="Six-hairpin glycosidases"/>
    <property type="match status" value="1"/>
</dbReference>
<evidence type="ECO:0000259" key="7">
    <source>
        <dbReference type="Pfam" id="PF17390"/>
    </source>
</evidence>
<evidence type="ECO:0000313" key="9">
    <source>
        <dbReference type="Proteomes" id="UP000824140"/>
    </source>
</evidence>
<gene>
    <name evidence="8" type="ORF">IAA84_07475</name>
</gene>
<name>A0A9D1K5T5_9FIRM</name>
<dbReference type="GO" id="GO:0030596">
    <property type="term" value="F:alpha-L-rhamnosidase activity"/>
    <property type="evidence" value="ECO:0007669"/>
    <property type="project" value="UniProtKB-EC"/>
</dbReference>
<dbReference type="InterPro" id="IPR035398">
    <property type="entry name" value="Bac_rhamnosid_C"/>
</dbReference>
<evidence type="ECO:0000259" key="6">
    <source>
        <dbReference type="Pfam" id="PF17389"/>
    </source>
</evidence>
<feature type="domain" description="Alpha-L-rhamnosidase concanavalin-like" evidence="4">
    <location>
        <begin position="324"/>
        <end position="412"/>
    </location>
</feature>
<reference evidence="8" key="2">
    <citation type="journal article" date="2021" name="PeerJ">
        <title>Extensive microbial diversity within the chicken gut microbiome revealed by metagenomics and culture.</title>
        <authorList>
            <person name="Gilroy R."/>
            <person name="Ravi A."/>
            <person name="Getino M."/>
            <person name="Pursley I."/>
            <person name="Horton D.L."/>
            <person name="Alikhan N.F."/>
            <person name="Baker D."/>
            <person name="Gharbi K."/>
            <person name="Hall N."/>
            <person name="Watson M."/>
            <person name="Adriaenssens E.M."/>
            <person name="Foster-Nyarko E."/>
            <person name="Jarju S."/>
            <person name="Secka A."/>
            <person name="Antonio M."/>
            <person name="Oren A."/>
            <person name="Chaudhuri R.R."/>
            <person name="La Ragione R."/>
            <person name="Hildebrand F."/>
            <person name="Pallen M.J."/>
        </authorList>
    </citation>
    <scope>NUCLEOTIDE SEQUENCE</scope>
    <source>
        <strain evidence="8">13766</strain>
    </source>
</reference>
<feature type="domain" description="Bacterial alpha-L-rhamnosidase N-terminal" evidence="5">
    <location>
        <begin position="144"/>
        <end position="286"/>
    </location>
</feature>
<keyword evidence="3 8" id="KW-0378">Hydrolase</keyword>
<dbReference type="Pfam" id="PF05592">
    <property type="entry name" value="Bac_rhamnosid"/>
    <property type="match status" value="1"/>
</dbReference>
<comment type="caution">
    <text evidence="8">The sequence shown here is derived from an EMBL/GenBank/DDBJ whole genome shotgun (WGS) entry which is preliminary data.</text>
</comment>
<evidence type="ECO:0000259" key="5">
    <source>
        <dbReference type="Pfam" id="PF08531"/>
    </source>
</evidence>
<feature type="domain" description="Alpha-L-rhamnosidase C-terminal" evidence="7">
    <location>
        <begin position="776"/>
        <end position="845"/>
    </location>
</feature>
<dbReference type="Proteomes" id="UP000824140">
    <property type="component" value="Unassembled WGS sequence"/>
</dbReference>
<reference evidence="8" key="1">
    <citation type="submission" date="2020-10" db="EMBL/GenBank/DDBJ databases">
        <authorList>
            <person name="Gilroy R."/>
        </authorList>
    </citation>
    <scope>NUCLEOTIDE SEQUENCE</scope>
    <source>
        <strain evidence="8">13766</strain>
    </source>
</reference>
<evidence type="ECO:0000313" key="8">
    <source>
        <dbReference type="EMBL" id="HIS92834.1"/>
    </source>
</evidence>
<evidence type="ECO:0000256" key="3">
    <source>
        <dbReference type="ARBA" id="ARBA00022801"/>
    </source>
</evidence>
<evidence type="ECO:0000256" key="1">
    <source>
        <dbReference type="ARBA" id="ARBA00001445"/>
    </source>
</evidence>
<feature type="domain" description="Alpha-L-rhamnosidase six-hairpin glycosidase" evidence="6">
    <location>
        <begin position="448"/>
        <end position="771"/>
    </location>
</feature>
<dbReference type="Pfam" id="PF08531">
    <property type="entry name" value="Bac_rhamnosid_N"/>
    <property type="match status" value="1"/>
</dbReference>
<dbReference type="Pfam" id="PF17389">
    <property type="entry name" value="Bac_rhamnosid6H"/>
    <property type="match status" value="1"/>
</dbReference>
<dbReference type="Gene3D" id="2.60.120.260">
    <property type="entry name" value="Galactose-binding domain-like"/>
    <property type="match status" value="2"/>
</dbReference>
<dbReference type="Gene3D" id="1.50.10.10">
    <property type="match status" value="1"/>
</dbReference>
<dbReference type="Pfam" id="PF25788">
    <property type="entry name" value="Ig_Rha78A_N"/>
    <property type="match status" value="1"/>
</dbReference>
<proteinExistence type="predicted"/>
<dbReference type="GO" id="GO:0005975">
    <property type="term" value="P:carbohydrate metabolic process"/>
    <property type="evidence" value="ECO:0007669"/>
    <property type="project" value="InterPro"/>
</dbReference>
<organism evidence="8 9">
    <name type="scientific">Candidatus Alectryocaccomicrobium excrementavium</name>
    <dbReference type="NCBI Taxonomy" id="2840668"/>
    <lineage>
        <taxon>Bacteria</taxon>
        <taxon>Bacillati</taxon>
        <taxon>Bacillota</taxon>
        <taxon>Clostridia</taxon>
        <taxon>Candidatus Alectryocaccomicrobium</taxon>
    </lineage>
</organism>
<sequence>MATHRIYRERCEDLSHPLGLDNPHPRFSWVYEGDNPSSAQAEIRVAVRESEEANAPILWDSGWQVCATTAMAYDGPALASCHRYGWKAYTRLIDSPQTTVAESAECWFETGILPPDAWHAQWIRADPAEEAPILLRHFTLKTHPARARAYICGLGFFVLWVNGRRVGAEVLQPVNTAYSRQKLRNMLYPYDYQGAYRVPYRVFDLGPYLREGDNRIEVHLGNGWYHQNQRLVEGDLWYGETPVLLFEARMDGITLVSDDRWQWRESQTVRNNLFYGETVDRTREPGAPRPVETAPAPMGALRAQTCPSDAVLQEYPVVRAFPARDGQCILDFGQNLSGWIALCARARRGDRLELRFAEEICADGEEWRLQYDSAGGEKQIQMDAFILDGGGEESLCPQFCWHGFRYAQVALLRANEPVALCFKDGALKADGFQASATAQLVAANLATSGAFSCGCDLLNWYHRASVISMRCNQHCGVPLDCPHRERLGYTGDGQVTMPAMLLNLDANAFAAKWMRDIFDAQNRQTGHVPHTAPFYNGGGGPGGWGGAVVFVPWALYRHTGNASILREAWPHILPWLEYLRNHSEGGLVVREEDGGWCLGDWCTPEPIAMDPALVNTAFAIQMLEISAQIAVILGEARAAGALHAEARERRGAFYRAFGQGSALLTQGGMAFALWAKAMPEAEYASALKRLLDHMQSRGWHFDTGIFATPILLDVLSENGYADAAFRLMTAQGYPSFAQMRSRGATTLYEHWNGGGSHNHAMFGAADAWLFAWAAGLRQETGSAGWQRIVLQPGAIASLHSAQASIDTPLGRCSLRWQREANALHVSAAIPTLAQAALLLPDGSRQALPPGIHEACYPLS</sequence>
<dbReference type="PANTHER" id="PTHR33307">
    <property type="entry name" value="ALPHA-RHAMNOSIDASE (EUROFUNG)"/>
    <property type="match status" value="1"/>
</dbReference>
<dbReference type="AlphaFoldDB" id="A0A9D1K5T5"/>
<dbReference type="InterPro" id="IPR016007">
    <property type="entry name" value="Alpha_rhamnosid"/>
</dbReference>
<evidence type="ECO:0000259" key="4">
    <source>
        <dbReference type="Pfam" id="PF05592"/>
    </source>
</evidence>
<dbReference type="Pfam" id="PF17390">
    <property type="entry name" value="Bac_rhamnosid_C"/>
    <property type="match status" value="1"/>
</dbReference>
<protein>
    <recommendedName>
        <fullName evidence="2">alpha-L-rhamnosidase</fullName>
        <ecNumber evidence="2">3.2.1.40</ecNumber>
    </recommendedName>
</protein>
<accession>A0A9D1K5T5</accession>
<dbReference type="EC" id="3.2.1.40" evidence="2"/>
<dbReference type="Gene3D" id="2.60.40.10">
    <property type="entry name" value="Immunoglobulins"/>
    <property type="match status" value="1"/>
</dbReference>
<comment type="catalytic activity">
    <reaction evidence="1">
        <text>Hydrolysis of terminal non-reducing alpha-L-rhamnose residues in alpha-L-rhamnosides.</text>
        <dbReference type="EC" id="3.2.1.40"/>
    </reaction>
</comment>
<dbReference type="EMBL" id="DVJN01000152">
    <property type="protein sequence ID" value="HIS92834.1"/>
    <property type="molecule type" value="Genomic_DNA"/>
</dbReference>
<dbReference type="InterPro" id="IPR013737">
    <property type="entry name" value="Bac_rhamnosid_N"/>
</dbReference>
<dbReference type="InterPro" id="IPR012341">
    <property type="entry name" value="6hp_glycosidase-like_sf"/>
</dbReference>
<dbReference type="InterPro" id="IPR035396">
    <property type="entry name" value="Bac_rhamnosid6H"/>
</dbReference>